<dbReference type="RefSeq" id="WP_108311725.1">
    <property type="nucleotide sequence ID" value="NZ_NESN01000001.1"/>
</dbReference>
<evidence type="ECO:0000256" key="1">
    <source>
        <dbReference type="SAM" id="Phobius"/>
    </source>
</evidence>
<organism evidence="2 3">
    <name type="scientific">Limnohabitans parvus II-B4</name>
    <dbReference type="NCBI Taxonomy" id="1293052"/>
    <lineage>
        <taxon>Bacteria</taxon>
        <taxon>Pseudomonadati</taxon>
        <taxon>Pseudomonadota</taxon>
        <taxon>Betaproteobacteria</taxon>
        <taxon>Burkholderiales</taxon>
        <taxon>Comamonadaceae</taxon>
        <taxon>Limnohabitans</taxon>
    </lineage>
</organism>
<dbReference type="Proteomes" id="UP000250790">
    <property type="component" value="Unassembled WGS sequence"/>
</dbReference>
<name>A0A315ECN0_9BURK</name>
<keyword evidence="1" id="KW-1133">Transmembrane helix</keyword>
<feature type="transmembrane region" description="Helical" evidence="1">
    <location>
        <begin position="49"/>
        <end position="68"/>
    </location>
</feature>
<evidence type="ECO:0000313" key="3">
    <source>
        <dbReference type="Proteomes" id="UP000250790"/>
    </source>
</evidence>
<accession>A0A315ECN0</accession>
<keyword evidence="1" id="KW-0812">Transmembrane</keyword>
<feature type="transmembrane region" description="Helical" evidence="1">
    <location>
        <begin position="14"/>
        <end position="37"/>
    </location>
</feature>
<comment type="caution">
    <text evidence="2">The sequence shown here is derived from an EMBL/GenBank/DDBJ whole genome shotgun (WGS) entry which is preliminary data.</text>
</comment>
<reference evidence="2 3" key="1">
    <citation type="submission" date="2017-04" db="EMBL/GenBank/DDBJ databases">
        <title>Unexpected and diverse lifestyles within the genus Limnohabitans.</title>
        <authorList>
            <person name="Kasalicky V."/>
            <person name="Mehrshad M."/>
            <person name="Andrei S.-A."/>
            <person name="Salcher M."/>
            <person name="Kratochvilova H."/>
            <person name="Simek K."/>
            <person name="Ghai R."/>
        </authorList>
    </citation>
    <scope>NUCLEOTIDE SEQUENCE [LARGE SCALE GENOMIC DNA]</scope>
    <source>
        <strain evidence="2 3">II-B4</strain>
    </source>
</reference>
<evidence type="ECO:0000313" key="2">
    <source>
        <dbReference type="EMBL" id="PUE55736.1"/>
    </source>
</evidence>
<protein>
    <submittedName>
        <fullName evidence="2">Uncharacterized protein</fullName>
    </submittedName>
</protein>
<keyword evidence="3" id="KW-1185">Reference proteome</keyword>
<dbReference type="OrthoDB" id="7065004at2"/>
<feature type="transmembrane region" description="Helical" evidence="1">
    <location>
        <begin position="80"/>
        <end position="105"/>
    </location>
</feature>
<keyword evidence="1" id="KW-0472">Membrane</keyword>
<gene>
    <name evidence="2" type="ORF">B9Z37_04140</name>
</gene>
<proteinExistence type="predicted"/>
<dbReference type="EMBL" id="NESN01000001">
    <property type="protein sequence ID" value="PUE55736.1"/>
    <property type="molecule type" value="Genomic_DNA"/>
</dbReference>
<sequence>MPEPTSSGVAGAAVAYKAFGGTAAAVASGATLAAVVVMLMTPPRDKREWAVGLISTVVSSIGGGAITVEHFHLHHWAFSTVGLCALGGLMFACGLPGWALVRWVFNFIGQRRDASIDEVAKDVKEML</sequence>
<dbReference type="AlphaFoldDB" id="A0A315ECN0"/>